<accession>A0A178HNU8</accession>
<dbReference type="InterPro" id="IPR010430">
    <property type="entry name" value="DUF1028"/>
</dbReference>
<dbReference type="OrthoDB" id="9790012at2"/>
<dbReference type="RefSeq" id="WP_067459538.1">
    <property type="nucleotide sequence ID" value="NZ_LVVY01000126.1"/>
</dbReference>
<comment type="caution">
    <text evidence="1">The sequence shown here is derived from an EMBL/GenBank/DDBJ whole genome shotgun (WGS) entry which is preliminary data.</text>
</comment>
<dbReference type="Proteomes" id="UP000078389">
    <property type="component" value="Unassembled WGS sequence"/>
</dbReference>
<dbReference type="InterPro" id="IPR029055">
    <property type="entry name" value="Ntn_hydrolases_N"/>
</dbReference>
<dbReference type="AlphaFoldDB" id="A0A178HNU8"/>
<dbReference type="EMBL" id="LVVY01000126">
    <property type="protein sequence ID" value="OAM74130.1"/>
    <property type="molecule type" value="Genomic_DNA"/>
</dbReference>
<proteinExistence type="predicted"/>
<keyword evidence="2" id="KW-1185">Reference proteome</keyword>
<dbReference type="PANTHER" id="PTHR39328">
    <property type="entry name" value="BLL2871 PROTEIN"/>
    <property type="match status" value="1"/>
</dbReference>
<protein>
    <recommendedName>
        <fullName evidence="3">Fimbrial assembly protein FimA</fullName>
    </recommendedName>
</protein>
<evidence type="ECO:0008006" key="3">
    <source>
        <dbReference type="Google" id="ProtNLM"/>
    </source>
</evidence>
<sequence>MTFSIIARDFVTGAFGVATATAGPMVGALVPHTRQGFGAAATQAMTNPYLALDALSVLGEMSAAEALRMALAQDDKAELRQVIIVDRNGSAEGWTGGQCIGFAGHLLDKGVAVAGNMLTGASVLAEMMAHYHRHRGTSSFAAALLAALQAGAAAGGDSRGLGSAALRVHDIQAFPELDLRIDHSDRPLEALADLLKRATTGPYHDFFAAVPRR</sequence>
<dbReference type="Gene3D" id="3.60.20.10">
    <property type="entry name" value="Glutamine Phosphoribosylpyrophosphate, subunit 1, domain 1"/>
    <property type="match status" value="1"/>
</dbReference>
<dbReference type="STRING" id="1770058.A3840_16745"/>
<dbReference type="SUPFAM" id="SSF56235">
    <property type="entry name" value="N-terminal nucleophile aminohydrolases (Ntn hydrolases)"/>
    <property type="match status" value="1"/>
</dbReference>
<reference evidence="1 2" key="1">
    <citation type="submission" date="2016-03" db="EMBL/GenBank/DDBJ databases">
        <title>Genome sequencing of Devosia sp. S37.</title>
        <authorList>
            <person name="Mohd Nor M."/>
        </authorList>
    </citation>
    <scope>NUCLEOTIDE SEQUENCE [LARGE SCALE GENOMIC DNA]</scope>
    <source>
        <strain evidence="1 2">S37</strain>
    </source>
</reference>
<evidence type="ECO:0000313" key="1">
    <source>
        <dbReference type="EMBL" id="OAM74130.1"/>
    </source>
</evidence>
<organism evidence="1 2">
    <name type="scientific">Devosia elaeis</name>
    <dbReference type="NCBI Taxonomy" id="1770058"/>
    <lineage>
        <taxon>Bacteria</taxon>
        <taxon>Pseudomonadati</taxon>
        <taxon>Pseudomonadota</taxon>
        <taxon>Alphaproteobacteria</taxon>
        <taxon>Hyphomicrobiales</taxon>
        <taxon>Devosiaceae</taxon>
        <taxon>Devosia</taxon>
    </lineage>
</organism>
<dbReference type="PANTHER" id="PTHR39328:SF1">
    <property type="entry name" value="BLL2871 PROTEIN"/>
    <property type="match status" value="1"/>
</dbReference>
<gene>
    <name evidence="1" type="ORF">A3840_16745</name>
</gene>
<dbReference type="Pfam" id="PF06267">
    <property type="entry name" value="DUF1028"/>
    <property type="match status" value="1"/>
</dbReference>
<name>A0A178HNU8_9HYPH</name>
<evidence type="ECO:0000313" key="2">
    <source>
        <dbReference type="Proteomes" id="UP000078389"/>
    </source>
</evidence>